<accession>A0A1H9FTP0</accession>
<evidence type="ECO:0000313" key="3">
    <source>
        <dbReference type="EMBL" id="SEQ41300.1"/>
    </source>
</evidence>
<gene>
    <name evidence="3" type="ORF">SAMN05444359_10999</name>
</gene>
<dbReference type="Proteomes" id="UP000199021">
    <property type="component" value="Unassembled WGS sequence"/>
</dbReference>
<dbReference type="Gene3D" id="3.20.20.80">
    <property type="entry name" value="Glycosidases"/>
    <property type="match status" value="1"/>
</dbReference>
<dbReference type="RefSeq" id="WP_139211833.1">
    <property type="nucleotide sequence ID" value="NZ_FOFB01000009.1"/>
</dbReference>
<protein>
    <submittedName>
        <fullName evidence="3">Glycosyl hydrolases family 2, TIM barrel domain</fullName>
    </submittedName>
</protein>
<dbReference type="InParanoid" id="A0A1H9FTP0"/>
<proteinExistence type="predicted"/>
<dbReference type="STRING" id="478744.SAMN05444359_10999"/>
<dbReference type="InterPro" id="IPR006103">
    <property type="entry name" value="Glyco_hydro_2_cat"/>
</dbReference>
<dbReference type="InterPro" id="IPR017853">
    <property type="entry name" value="GH"/>
</dbReference>
<keyword evidence="4" id="KW-1185">Reference proteome</keyword>
<feature type="chain" id="PRO_5011491870" evidence="1">
    <location>
        <begin position="22"/>
        <end position="436"/>
    </location>
</feature>
<name>A0A1H9FTP0_9BACT</name>
<feature type="signal peptide" evidence="1">
    <location>
        <begin position="1"/>
        <end position="21"/>
    </location>
</feature>
<dbReference type="GO" id="GO:0005975">
    <property type="term" value="P:carbohydrate metabolic process"/>
    <property type="evidence" value="ECO:0007669"/>
    <property type="project" value="InterPro"/>
</dbReference>
<keyword evidence="1" id="KW-0732">Signal</keyword>
<dbReference type="SUPFAM" id="SSF51445">
    <property type="entry name" value="(Trans)glycosidases"/>
    <property type="match status" value="1"/>
</dbReference>
<evidence type="ECO:0000313" key="4">
    <source>
        <dbReference type="Proteomes" id="UP000199021"/>
    </source>
</evidence>
<keyword evidence="3" id="KW-0378">Hydrolase</keyword>
<dbReference type="GO" id="GO:0004553">
    <property type="term" value="F:hydrolase activity, hydrolyzing O-glycosyl compounds"/>
    <property type="evidence" value="ECO:0007669"/>
    <property type="project" value="InterPro"/>
</dbReference>
<organism evidence="3 4">
    <name type="scientific">Neolewinella agarilytica</name>
    <dbReference type="NCBI Taxonomy" id="478744"/>
    <lineage>
        <taxon>Bacteria</taxon>
        <taxon>Pseudomonadati</taxon>
        <taxon>Bacteroidota</taxon>
        <taxon>Saprospiria</taxon>
        <taxon>Saprospirales</taxon>
        <taxon>Lewinellaceae</taxon>
        <taxon>Neolewinella</taxon>
    </lineage>
</organism>
<feature type="domain" description="Glycoside hydrolase family 2 catalytic" evidence="2">
    <location>
        <begin position="33"/>
        <end position="282"/>
    </location>
</feature>
<evidence type="ECO:0000259" key="2">
    <source>
        <dbReference type="Pfam" id="PF02836"/>
    </source>
</evidence>
<dbReference type="AlphaFoldDB" id="A0A1H9FTP0"/>
<dbReference type="Pfam" id="PF02836">
    <property type="entry name" value="Glyco_hydro_2_C"/>
    <property type="match status" value="1"/>
</dbReference>
<reference evidence="4" key="1">
    <citation type="submission" date="2016-10" db="EMBL/GenBank/DDBJ databases">
        <authorList>
            <person name="Varghese N."/>
            <person name="Submissions S."/>
        </authorList>
    </citation>
    <scope>NUCLEOTIDE SEQUENCE [LARGE SCALE GENOMIC DNA]</scope>
    <source>
        <strain evidence="4">DSM 24740</strain>
    </source>
</reference>
<dbReference type="OrthoDB" id="1205943at2"/>
<evidence type="ECO:0000256" key="1">
    <source>
        <dbReference type="SAM" id="SignalP"/>
    </source>
</evidence>
<dbReference type="EMBL" id="FOFB01000009">
    <property type="protein sequence ID" value="SEQ41300.1"/>
    <property type="molecule type" value="Genomic_DNA"/>
</dbReference>
<sequence length="436" mass="49414">MRILLWLFLCAISLLDLMGQASVVQVLENEEGSQLIVDGKPFMINGMNWDYFPRGTNYEYIIWQQPEELIRAALDREMRLLKKMKVNVVRQYTGVPAKWISYIYEKHGIFTMLNHPFGRYGLSLDGEWVANTEYADPRVHKVLLAEVEQLARDYGDTPGLLMYLLGNENNYGLSWEGAETEAIPVGDELPAVRARAMYKLFNEAAAAMKALDTSHPIAICNGDLLYLDMIAEECPAFDIYGTNMYRGKSFGDAFERVKKEYGKPILFTEFGADAYNAKSQAEDQEPQAFYMVENWKEIYANAAGLGLAENALGGFTFQFSDGWWKFGQTYNLDVHDNNASWPNGGYEHDFIKGRNNMNEEWFGITAKGYTNSKGLYKLYPRAAYYALKKVHRFEPFASGATPAAVGAHFASIQLGKAAAKGRKSARKYHRAEKKLH</sequence>